<evidence type="ECO:0000313" key="1">
    <source>
        <dbReference type="EMBL" id="MBA3926566.1"/>
    </source>
</evidence>
<keyword evidence="2" id="KW-1185">Reference proteome</keyword>
<name>A0A7W1YGD4_9LIST</name>
<protein>
    <submittedName>
        <fullName evidence="1">Uncharacterized protein</fullName>
    </submittedName>
</protein>
<gene>
    <name evidence="1" type="ORF">HPK16_09440</name>
</gene>
<reference evidence="1 2" key="1">
    <citation type="submission" date="2020-08" db="EMBL/GenBank/DDBJ databases">
        <title>Listeria ohnekaius sp. nov. and Listeria portnoyii sp. nov. isolated from non-agricultural and natural environments.</title>
        <authorList>
            <person name="Weller D."/>
            <person name="Belias A.M."/>
            <person name="Liao J."/>
            <person name="Guo S."/>
            <person name="Orsi R.H."/>
            <person name="Wiedmann M."/>
        </authorList>
    </citation>
    <scope>NUCLEOTIDE SEQUENCE [LARGE SCALE GENOMIC DNA]</scope>
    <source>
        <strain evidence="1 2">FSL W9-0585</strain>
    </source>
</reference>
<organism evidence="1 2">
    <name type="scientific">Listeria rustica</name>
    <dbReference type="NCBI Taxonomy" id="2713503"/>
    <lineage>
        <taxon>Bacteria</taxon>
        <taxon>Bacillati</taxon>
        <taxon>Bacillota</taxon>
        <taxon>Bacilli</taxon>
        <taxon>Bacillales</taxon>
        <taxon>Listeriaceae</taxon>
        <taxon>Listeria</taxon>
    </lineage>
</organism>
<sequence>MTSPMPITINRMREYELHDAIADAEKRGYRVISDVRHNYAEGKTYHKEGAFFRQDSVSDTNKYTVRMIKPMKKEERTKEIQSYMDSLILCEKVTEEEMETWSDKRIETAYYQLRSELDS</sequence>
<comment type="caution">
    <text evidence="1">The sequence shown here is derived from an EMBL/GenBank/DDBJ whole genome shotgun (WGS) entry which is preliminary data.</text>
</comment>
<dbReference type="EMBL" id="JABJVM010000008">
    <property type="protein sequence ID" value="MBA3926566.1"/>
    <property type="molecule type" value="Genomic_DNA"/>
</dbReference>
<dbReference type="Proteomes" id="UP000548787">
    <property type="component" value="Unassembled WGS sequence"/>
</dbReference>
<proteinExistence type="predicted"/>
<dbReference type="RefSeq" id="WP_181676721.1">
    <property type="nucleotide sequence ID" value="NZ_JABJVM010000008.1"/>
</dbReference>
<dbReference type="AlphaFoldDB" id="A0A7W1YGD4"/>
<evidence type="ECO:0000313" key="2">
    <source>
        <dbReference type="Proteomes" id="UP000548787"/>
    </source>
</evidence>
<accession>A0A7W1YGD4</accession>